<evidence type="ECO:0000256" key="6">
    <source>
        <dbReference type="ARBA" id="ARBA00022692"/>
    </source>
</evidence>
<comment type="pathway">
    <text evidence="2">Glycolipid biosynthesis; glycosylphosphatidylinositol-anchor biosynthesis.</text>
</comment>
<keyword evidence="8 11" id="KW-1133">Transmembrane helix</keyword>
<feature type="transmembrane region" description="Helical" evidence="11">
    <location>
        <begin position="60"/>
        <end position="77"/>
    </location>
</feature>
<dbReference type="AlphaFoldDB" id="A0A6G1I992"/>
<evidence type="ECO:0000256" key="10">
    <source>
        <dbReference type="ARBA" id="ARBA00038466"/>
    </source>
</evidence>
<sequence length="511" mass="58567">MWRRIHLVLILVRLYFALSPSYLHPDENFQGPEVIAGEVFSYPVHHTWEFTDKYPIRSTFPLWLIYGLPMIILRSIWVGVGKGEPSPAVVYWTLRVLMFTLSFVLEDWALEELIGTSWRRRRIALLLVASSYVTWTYQTHTFSNAIETLVVLWSLYLVMRIVADKQHSGSFACAVLAFILVTGIFNRITFPAYVIVPGLRLIPHFRRKPLAFASLVFFGSLTACTAVYFDTVFYHPEATFFDFLTSPVITPLNNVLYNVSRSNLQKHGLHPLYQHFLVNLPLLIGPAFLLLPCLIYNRLRSSGGDTASRIDSAFCGTLLLSIFPHQEARFLIPAVPLLLSSMRLPRRFRQAWIVVWIIFNVIMGMLMGVFHQGGVVPMQLHLGKQDGIQHAFWWKTYSPPIWLLNGKNEEIVTTDLMGIPGDEMLATLRGNTDCYRDDGVYLVAPGSATFLDPYINASNRSEISLEEKWRFNRHLNLDDLDFGEDGVWPTLARVLGRRGLVLWRVERRCEA</sequence>
<keyword evidence="14" id="KW-1185">Reference proteome</keyword>
<evidence type="ECO:0000256" key="5">
    <source>
        <dbReference type="ARBA" id="ARBA00022679"/>
    </source>
</evidence>
<feature type="signal peptide" evidence="12">
    <location>
        <begin position="1"/>
        <end position="17"/>
    </location>
</feature>
<feature type="transmembrane region" description="Helical" evidence="11">
    <location>
        <begin position="351"/>
        <end position="370"/>
    </location>
</feature>
<dbReference type="GO" id="GO:0000026">
    <property type="term" value="F:alpha-1,2-mannosyltransferase activity"/>
    <property type="evidence" value="ECO:0007669"/>
    <property type="project" value="TreeGrafter"/>
</dbReference>
<feature type="transmembrane region" description="Helical" evidence="11">
    <location>
        <begin position="145"/>
        <end position="163"/>
    </location>
</feature>
<evidence type="ECO:0000256" key="7">
    <source>
        <dbReference type="ARBA" id="ARBA00022824"/>
    </source>
</evidence>
<evidence type="ECO:0000256" key="4">
    <source>
        <dbReference type="ARBA" id="ARBA00022676"/>
    </source>
</evidence>
<feature type="transmembrane region" description="Helical" evidence="11">
    <location>
        <begin position="169"/>
        <end position="189"/>
    </location>
</feature>
<dbReference type="Pfam" id="PF03901">
    <property type="entry name" value="Glyco_transf_22"/>
    <property type="match status" value="1"/>
</dbReference>
<name>A0A6G1I992_9PEZI</name>
<dbReference type="EMBL" id="ML996688">
    <property type="protein sequence ID" value="KAF2404607.1"/>
    <property type="molecule type" value="Genomic_DNA"/>
</dbReference>
<evidence type="ECO:0000256" key="3">
    <source>
        <dbReference type="ARBA" id="ARBA00022502"/>
    </source>
</evidence>
<keyword evidence="3" id="KW-0337">GPI-anchor biosynthesis</keyword>
<organism evidence="13 14">
    <name type="scientific">Trichodelitschia bisporula</name>
    <dbReference type="NCBI Taxonomy" id="703511"/>
    <lineage>
        <taxon>Eukaryota</taxon>
        <taxon>Fungi</taxon>
        <taxon>Dikarya</taxon>
        <taxon>Ascomycota</taxon>
        <taxon>Pezizomycotina</taxon>
        <taxon>Dothideomycetes</taxon>
        <taxon>Dothideomycetes incertae sedis</taxon>
        <taxon>Phaeotrichales</taxon>
        <taxon>Phaeotrichaceae</taxon>
        <taxon>Trichodelitschia</taxon>
    </lineage>
</organism>
<evidence type="ECO:0000256" key="12">
    <source>
        <dbReference type="SAM" id="SignalP"/>
    </source>
</evidence>
<dbReference type="GO" id="GO:0005789">
    <property type="term" value="C:endoplasmic reticulum membrane"/>
    <property type="evidence" value="ECO:0007669"/>
    <property type="project" value="UniProtKB-SubCell"/>
</dbReference>
<feature type="transmembrane region" description="Helical" evidence="11">
    <location>
        <begin position="276"/>
        <end position="296"/>
    </location>
</feature>
<evidence type="ECO:0000313" key="14">
    <source>
        <dbReference type="Proteomes" id="UP000799640"/>
    </source>
</evidence>
<dbReference type="PANTHER" id="PTHR22760:SF3">
    <property type="entry name" value="GPI MANNOSYLTRANSFERASE 4"/>
    <property type="match status" value="1"/>
</dbReference>
<evidence type="ECO:0000256" key="8">
    <source>
        <dbReference type="ARBA" id="ARBA00022989"/>
    </source>
</evidence>
<evidence type="ECO:0000313" key="13">
    <source>
        <dbReference type="EMBL" id="KAF2404607.1"/>
    </source>
</evidence>
<reference evidence="13" key="1">
    <citation type="journal article" date="2020" name="Stud. Mycol.">
        <title>101 Dothideomycetes genomes: a test case for predicting lifestyles and emergence of pathogens.</title>
        <authorList>
            <person name="Haridas S."/>
            <person name="Albert R."/>
            <person name="Binder M."/>
            <person name="Bloem J."/>
            <person name="Labutti K."/>
            <person name="Salamov A."/>
            <person name="Andreopoulos B."/>
            <person name="Baker S."/>
            <person name="Barry K."/>
            <person name="Bills G."/>
            <person name="Bluhm B."/>
            <person name="Cannon C."/>
            <person name="Castanera R."/>
            <person name="Culley D."/>
            <person name="Daum C."/>
            <person name="Ezra D."/>
            <person name="Gonzalez J."/>
            <person name="Henrissat B."/>
            <person name="Kuo A."/>
            <person name="Liang C."/>
            <person name="Lipzen A."/>
            <person name="Lutzoni F."/>
            <person name="Magnuson J."/>
            <person name="Mondo S."/>
            <person name="Nolan M."/>
            <person name="Ohm R."/>
            <person name="Pangilinan J."/>
            <person name="Park H.-J."/>
            <person name="Ramirez L."/>
            <person name="Alfaro M."/>
            <person name="Sun H."/>
            <person name="Tritt A."/>
            <person name="Yoshinaga Y."/>
            <person name="Zwiers L.-H."/>
            <person name="Turgeon B."/>
            <person name="Goodwin S."/>
            <person name="Spatafora J."/>
            <person name="Crous P."/>
            <person name="Grigoriev I."/>
        </authorList>
    </citation>
    <scope>NUCLEOTIDE SEQUENCE</scope>
    <source>
        <strain evidence="13">CBS 262.69</strain>
    </source>
</reference>
<feature type="chain" id="PRO_5026229376" description="Mannosyltransferase" evidence="12">
    <location>
        <begin position="18"/>
        <end position="511"/>
    </location>
</feature>
<keyword evidence="7 11" id="KW-0256">Endoplasmic reticulum</keyword>
<evidence type="ECO:0000256" key="9">
    <source>
        <dbReference type="ARBA" id="ARBA00023136"/>
    </source>
</evidence>
<comment type="subcellular location">
    <subcellularLocation>
        <location evidence="1 11">Endoplasmic reticulum membrane</location>
        <topology evidence="1 11">Multi-pass membrane protein</topology>
    </subcellularLocation>
</comment>
<evidence type="ECO:0000256" key="2">
    <source>
        <dbReference type="ARBA" id="ARBA00004687"/>
    </source>
</evidence>
<dbReference type="Proteomes" id="UP000799640">
    <property type="component" value="Unassembled WGS sequence"/>
</dbReference>
<keyword evidence="9 11" id="KW-0472">Membrane</keyword>
<feature type="transmembrane region" description="Helical" evidence="11">
    <location>
        <begin position="89"/>
        <end position="110"/>
    </location>
</feature>
<accession>A0A6G1I992</accession>
<dbReference type="GO" id="GO:0006506">
    <property type="term" value="P:GPI anchor biosynthetic process"/>
    <property type="evidence" value="ECO:0007669"/>
    <property type="project" value="UniProtKB-KW"/>
</dbReference>
<protein>
    <recommendedName>
        <fullName evidence="11">Mannosyltransferase</fullName>
        <ecNumber evidence="11">2.4.1.-</ecNumber>
    </recommendedName>
</protein>
<evidence type="ECO:0000256" key="1">
    <source>
        <dbReference type="ARBA" id="ARBA00004477"/>
    </source>
</evidence>
<keyword evidence="12" id="KW-0732">Signal</keyword>
<dbReference type="OrthoDB" id="10066429at2759"/>
<proteinExistence type="inferred from homology"/>
<keyword evidence="4 11" id="KW-0328">Glycosyltransferase</keyword>
<keyword evidence="6 11" id="KW-0812">Transmembrane</keyword>
<comment type="similarity">
    <text evidence="10">Belongs to the glycosyltransferase 22 family. PIGZ subfamily.</text>
</comment>
<dbReference type="InterPro" id="IPR005599">
    <property type="entry name" value="GPI_mannosylTrfase"/>
</dbReference>
<dbReference type="PANTHER" id="PTHR22760">
    <property type="entry name" value="GLYCOSYLTRANSFERASE"/>
    <property type="match status" value="1"/>
</dbReference>
<gene>
    <name evidence="13" type="ORF">EJ06DRAFT_212547</name>
</gene>
<dbReference type="EC" id="2.4.1.-" evidence="11"/>
<evidence type="ECO:0000256" key="11">
    <source>
        <dbReference type="RuleBase" id="RU363075"/>
    </source>
</evidence>
<keyword evidence="5 13" id="KW-0808">Transferase</keyword>
<feature type="transmembrane region" description="Helical" evidence="11">
    <location>
        <begin position="210"/>
        <end position="229"/>
    </location>
</feature>